<proteinExistence type="predicted"/>
<comment type="caution">
    <text evidence="2">The sequence shown here is derived from an EMBL/GenBank/DDBJ whole genome shotgun (WGS) entry which is preliminary data.</text>
</comment>
<keyword evidence="3" id="KW-1185">Reference proteome</keyword>
<evidence type="ECO:0000313" key="3">
    <source>
        <dbReference type="Proteomes" id="UP000478052"/>
    </source>
</evidence>
<organism evidence="2 3">
    <name type="scientific">Aphis craccivora</name>
    <name type="common">Cowpea aphid</name>
    <dbReference type="NCBI Taxonomy" id="307492"/>
    <lineage>
        <taxon>Eukaryota</taxon>
        <taxon>Metazoa</taxon>
        <taxon>Ecdysozoa</taxon>
        <taxon>Arthropoda</taxon>
        <taxon>Hexapoda</taxon>
        <taxon>Insecta</taxon>
        <taxon>Pterygota</taxon>
        <taxon>Neoptera</taxon>
        <taxon>Paraneoptera</taxon>
        <taxon>Hemiptera</taxon>
        <taxon>Sternorrhyncha</taxon>
        <taxon>Aphidomorpha</taxon>
        <taxon>Aphidoidea</taxon>
        <taxon>Aphididae</taxon>
        <taxon>Aphidini</taxon>
        <taxon>Aphis</taxon>
        <taxon>Aphis</taxon>
    </lineage>
</organism>
<reference evidence="2 3" key="1">
    <citation type="submission" date="2019-08" db="EMBL/GenBank/DDBJ databases">
        <title>Whole genome of Aphis craccivora.</title>
        <authorList>
            <person name="Voronova N.V."/>
            <person name="Shulinski R.S."/>
            <person name="Bandarenka Y.V."/>
            <person name="Zhorov D.G."/>
            <person name="Warner D."/>
        </authorList>
    </citation>
    <scope>NUCLEOTIDE SEQUENCE [LARGE SCALE GENOMIC DNA]</scope>
    <source>
        <strain evidence="2">180601</strain>
        <tissue evidence="2">Whole Body</tissue>
    </source>
</reference>
<name>A0A6G0ZSG9_APHCR</name>
<feature type="compositionally biased region" description="Acidic residues" evidence="1">
    <location>
        <begin position="1"/>
        <end position="36"/>
    </location>
</feature>
<gene>
    <name evidence="2" type="ORF">FWK35_00000245</name>
</gene>
<evidence type="ECO:0000256" key="1">
    <source>
        <dbReference type="SAM" id="MobiDB-lite"/>
    </source>
</evidence>
<dbReference type="EMBL" id="VUJU01000001">
    <property type="protein sequence ID" value="KAF0774205.1"/>
    <property type="molecule type" value="Genomic_DNA"/>
</dbReference>
<protein>
    <submittedName>
        <fullName evidence="2">Protein tiptop-like</fullName>
    </submittedName>
</protein>
<accession>A0A6G0ZSG9</accession>
<evidence type="ECO:0000313" key="2">
    <source>
        <dbReference type="EMBL" id="KAF0774205.1"/>
    </source>
</evidence>
<dbReference type="AlphaFoldDB" id="A0A6G0ZSG9"/>
<sequence>MLWEGGEGEEPPAGYQEDDGGCPEDDEDEEEEEEEGVSGGSSGSPPRSPIPSSTDVEQDVAAANERLPLRLVPNPTII</sequence>
<dbReference type="Proteomes" id="UP000478052">
    <property type="component" value="Unassembled WGS sequence"/>
</dbReference>
<feature type="region of interest" description="Disordered" evidence="1">
    <location>
        <begin position="1"/>
        <end position="67"/>
    </location>
</feature>